<dbReference type="AlphaFoldDB" id="Q0G5B9"/>
<keyword evidence="3" id="KW-1185">Reference proteome</keyword>
<proteinExistence type="predicted"/>
<dbReference type="Proteomes" id="UP000004310">
    <property type="component" value="Unassembled WGS sequence"/>
</dbReference>
<accession>Q0G5B9</accession>
<dbReference type="InterPro" id="IPR024072">
    <property type="entry name" value="DHFR-like_dom_sf"/>
</dbReference>
<organism evidence="2 3">
    <name type="scientific">Fulvimarina pelagi HTCC2506</name>
    <dbReference type="NCBI Taxonomy" id="314231"/>
    <lineage>
        <taxon>Bacteria</taxon>
        <taxon>Pseudomonadati</taxon>
        <taxon>Pseudomonadota</taxon>
        <taxon>Alphaproteobacteria</taxon>
        <taxon>Hyphomicrobiales</taxon>
        <taxon>Aurantimonadaceae</taxon>
        <taxon>Fulvimarina</taxon>
    </lineage>
</organism>
<dbReference type="Pfam" id="PF00186">
    <property type="entry name" value="DHFR_1"/>
    <property type="match status" value="1"/>
</dbReference>
<dbReference type="RefSeq" id="WP_007067119.1">
    <property type="nucleotide sequence ID" value="NZ_DS022272.1"/>
</dbReference>
<evidence type="ECO:0000313" key="2">
    <source>
        <dbReference type="EMBL" id="EAU43145.1"/>
    </source>
</evidence>
<dbReference type="SUPFAM" id="SSF53597">
    <property type="entry name" value="Dihydrofolate reductase-like"/>
    <property type="match status" value="1"/>
</dbReference>
<feature type="domain" description="DHFR" evidence="1">
    <location>
        <begin position="3"/>
        <end position="123"/>
    </location>
</feature>
<sequence length="137" mass="15510">MDIRVICAIGQSGQLGLDGGMPWEGSEDRVYVEDVERFFEITRGHVLICGPKTVASFPDFAHNDRTIVTIRSSDDPEDVLSRFAERVVFVGGGPAVWDVYAKYVRHWDINRLPYDGEADTWFDPAWLLAGGRHTIRR</sequence>
<dbReference type="GO" id="GO:0004146">
    <property type="term" value="F:dihydrofolate reductase activity"/>
    <property type="evidence" value="ECO:0007669"/>
    <property type="project" value="InterPro"/>
</dbReference>
<gene>
    <name evidence="2" type="ORF">FP2506_09886</name>
</gene>
<name>Q0G5B9_9HYPH</name>
<dbReference type="eggNOG" id="COG0262">
    <property type="taxonomic scope" value="Bacteria"/>
</dbReference>
<evidence type="ECO:0000259" key="1">
    <source>
        <dbReference type="Pfam" id="PF00186"/>
    </source>
</evidence>
<comment type="caution">
    <text evidence="2">The sequence shown here is derived from an EMBL/GenBank/DDBJ whole genome shotgun (WGS) entry which is preliminary data.</text>
</comment>
<dbReference type="STRING" id="217511.GCA_001463845_00737"/>
<dbReference type="GO" id="GO:0046654">
    <property type="term" value="P:tetrahydrofolate biosynthetic process"/>
    <property type="evidence" value="ECO:0007669"/>
    <property type="project" value="InterPro"/>
</dbReference>
<dbReference type="EMBL" id="AATP01000001">
    <property type="protein sequence ID" value="EAU43145.1"/>
    <property type="molecule type" value="Genomic_DNA"/>
</dbReference>
<evidence type="ECO:0000313" key="3">
    <source>
        <dbReference type="Proteomes" id="UP000004310"/>
    </source>
</evidence>
<protein>
    <submittedName>
        <fullName evidence="2">Dihydrofolate reductase</fullName>
    </submittedName>
</protein>
<dbReference type="HOGENOM" id="CLU_1872632_0_0_5"/>
<dbReference type="Gene3D" id="3.40.430.10">
    <property type="entry name" value="Dihydrofolate Reductase, subunit A"/>
    <property type="match status" value="1"/>
</dbReference>
<reference evidence="2 3" key="1">
    <citation type="journal article" date="2010" name="J. Bacteriol.">
        <title>Genome sequence of Fulvimarina pelagi HTCC2506T, a Mn(II)-oxidizing alphaproteobacterium possessing an aerobic anoxygenic photosynthetic gene cluster and Xanthorhodopsin.</title>
        <authorList>
            <person name="Kang I."/>
            <person name="Oh H.M."/>
            <person name="Lim S.I."/>
            <person name="Ferriera S."/>
            <person name="Giovannoni S.J."/>
            <person name="Cho J.C."/>
        </authorList>
    </citation>
    <scope>NUCLEOTIDE SEQUENCE [LARGE SCALE GENOMIC DNA]</scope>
    <source>
        <strain evidence="2 3">HTCC2506</strain>
    </source>
</reference>
<dbReference type="InterPro" id="IPR001796">
    <property type="entry name" value="DHFR_dom"/>
</dbReference>